<dbReference type="InterPro" id="IPR010994">
    <property type="entry name" value="RuvA_2-like"/>
</dbReference>
<dbReference type="Proteomes" id="UP001497623">
    <property type="component" value="Unassembled WGS sequence"/>
</dbReference>
<proteinExistence type="predicted"/>
<dbReference type="GO" id="GO:0003735">
    <property type="term" value="F:structural constituent of ribosome"/>
    <property type="evidence" value="ECO:0007669"/>
    <property type="project" value="TreeGrafter"/>
</dbReference>
<dbReference type="Gene3D" id="1.10.3500.10">
    <property type="entry name" value="Tex N-terminal region-like"/>
    <property type="match status" value="1"/>
</dbReference>
<dbReference type="PANTHER" id="PTHR10724:SF10">
    <property type="entry name" value="S1 RNA-BINDING DOMAIN-CONTAINING PROTEIN 1"/>
    <property type="match status" value="1"/>
</dbReference>
<dbReference type="InterPro" id="IPR055179">
    <property type="entry name" value="Tex-like_central_region"/>
</dbReference>
<dbReference type="InterPro" id="IPR012340">
    <property type="entry name" value="NA-bd_OB-fold"/>
</dbReference>
<sequence>MSKNNDSIEILEEIPGNLTEGINDSIEILGEVIPDLASSKCTGESSELEVIYTGNSQVDQVSSGAVSGVRARPARQRKAIQSYHVIQQQEQELLQHQKQNRLQQRQQQRQEQQRLQQQQRQLQQQRQQQQQRPEQHQQHQQQLQKQLQQPHSPLRGVKRKETAPSEANIDVTTNKSKIQKTSRVEVGGAGTLKYRKRVSDDDIQIVFEWDPAKVIAARQGVDEWVAKNVVNMFDQENTLPFIARYRKEKTGNMEVEKLREIQNTYSQLKHVQEKVVKILKNPDCKIKIPEDRKVALLNATTMHEVDHLTAAYKGSGKRTYAERARELGLEPSAFEALQGTHNKYINRQELYTLMDQSKEGLRTIEEVEQGLQHIIADIISKDPQVLDCCRQLIKMCKPLLECSKSRKAQKKDQGKGGTKGTGPSDELCAKYNNYFEYKNLAWNTKAHAMLAMNRGEHQGVLSIRIVIPDNTYVNFFNFCQQKWLSLSPPHYYRTQLVMMAIEDSWERLVKPFMMKQIRSELTERAEIASVEIFAQNLKKLLLTPPVRGKTVLAIDPGFTNGCKIGVTNPQGEKILTTTIYPFRGNQHLNNTQECSKDHNARTLREIVLKYSCEIFVVGNGTGCREMETYLTRLIAQKCFDQYNVQYSIINETGASQYSISDEARSEFPGMDPNHISAISLARRLQDPLLEYIKVHPMHMGVGMYQHDIPERLLHASLDSVMTECVSFVGIDINVASEFALRKLSGLNKSRAANIVEYRKSKGPFINREQLTSVKGIGPRTFEQCAGFIRIMPETLEEQIKKTPQLKKLSQKELPDPLDRTQIHPESYSHASKFMTLVGVRPQDIGTESFIDIVRRFMQTKNVEQLTEECMCSAPTMALIIEGLSKPLDYDMRSQFEKPLFRKGVTSIDDLALGTKLTGTVRNVTGFGAFVDAGIGDAGLIHSSKMCGMHLELGNIVEVSVVSIDKERNRVGFMLEKLIS</sequence>
<dbReference type="SUPFAM" id="SSF53098">
    <property type="entry name" value="Ribonuclease H-like"/>
    <property type="match status" value="1"/>
</dbReference>
<dbReference type="InterPro" id="IPR012337">
    <property type="entry name" value="RNaseH-like_sf"/>
</dbReference>
<dbReference type="InterPro" id="IPR006641">
    <property type="entry name" value="YqgF/RNaseH-like_dom"/>
</dbReference>
<evidence type="ECO:0000313" key="4">
    <source>
        <dbReference type="Proteomes" id="UP001497623"/>
    </source>
</evidence>
<dbReference type="Pfam" id="PF09371">
    <property type="entry name" value="Tex_N"/>
    <property type="match status" value="1"/>
</dbReference>
<feature type="region of interest" description="Disordered" evidence="1">
    <location>
        <begin position="123"/>
        <end position="178"/>
    </location>
</feature>
<name>A0AAV2RK19_MEGNR</name>
<dbReference type="Gene3D" id="1.10.10.650">
    <property type="entry name" value="RuvA domain 2-like"/>
    <property type="match status" value="1"/>
</dbReference>
<feature type="domain" description="S1 motif" evidence="2">
    <location>
        <begin position="913"/>
        <end position="975"/>
    </location>
</feature>
<dbReference type="PANTHER" id="PTHR10724">
    <property type="entry name" value="30S RIBOSOMAL PROTEIN S1"/>
    <property type="match status" value="1"/>
</dbReference>
<dbReference type="InterPro" id="IPR018974">
    <property type="entry name" value="Tex-like_N"/>
</dbReference>
<dbReference type="Pfam" id="PF00575">
    <property type="entry name" value="S1"/>
    <property type="match status" value="1"/>
</dbReference>
<dbReference type="Pfam" id="PF22706">
    <property type="entry name" value="Tex_central_region"/>
    <property type="match status" value="1"/>
</dbReference>
<dbReference type="InterPro" id="IPR023323">
    <property type="entry name" value="Tex-like_dom_sf"/>
</dbReference>
<dbReference type="SUPFAM" id="SSF50249">
    <property type="entry name" value="Nucleic acid-binding proteins"/>
    <property type="match status" value="1"/>
</dbReference>
<dbReference type="FunFam" id="1.10.10.650:FF:000001">
    <property type="entry name" value="S1 RNA-binding domain 1"/>
    <property type="match status" value="1"/>
</dbReference>
<protein>
    <recommendedName>
        <fullName evidence="2">S1 motif domain-containing protein</fullName>
    </recommendedName>
</protein>
<accession>A0AAV2RK19</accession>
<dbReference type="SUPFAM" id="SSF47781">
    <property type="entry name" value="RuvA domain 2-like"/>
    <property type="match status" value="2"/>
</dbReference>
<dbReference type="Pfam" id="PF17674">
    <property type="entry name" value="HHH_9"/>
    <property type="match status" value="1"/>
</dbReference>
<comment type="caution">
    <text evidence="3">The sequence shown here is derived from an EMBL/GenBank/DDBJ whole genome shotgun (WGS) entry which is preliminary data.</text>
</comment>
<dbReference type="Gene3D" id="1.10.150.310">
    <property type="entry name" value="Tex RuvX-like domain-like"/>
    <property type="match status" value="1"/>
</dbReference>
<dbReference type="Pfam" id="PF16921">
    <property type="entry name" value="Tex_YqgF"/>
    <property type="match status" value="1"/>
</dbReference>
<dbReference type="FunFam" id="1.10.150.310:FF:000002">
    <property type="entry name" value="Putative transcription modulator/accessory protein"/>
    <property type="match status" value="1"/>
</dbReference>
<dbReference type="GO" id="GO:0006139">
    <property type="term" value="P:nucleobase-containing compound metabolic process"/>
    <property type="evidence" value="ECO:0007669"/>
    <property type="project" value="InterPro"/>
</dbReference>
<dbReference type="InterPro" id="IPR041692">
    <property type="entry name" value="HHH_9"/>
</dbReference>
<evidence type="ECO:0000259" key="2">
    <source>
        <dbReference type="PROSITE" id="PS50126"/>
    </source>
</evidence>
<dbReference type="EMBL" id="CAXKWB010022808">
    <property type="protein sequence ID" value="CAL4124636.1"/>
    <property type="molecule type" value="Genomic_DNA"/>
</dbReference>
<organism evidence="3 4">
    <name type="scientific">Meganyctiphanes norvegica</name>
    <name type="common">Northern krill</name>
    <name type="synonym">Thysanopoda norvegica</name>
    <dbReference type="NCBI Taxonomy" id="48144"/>
    <lineage>
        <taxon>Eukaryota</taxon>
        <taxon>Metazoa</taxon>
        <taxon>Ecdysozoa</taxon>
        <taxon>Arthropoda</taxon>
        <taxon>Crustacea</taxon>
        <taxon>Multicrustacea</taxon>
        <taxon>Malacostraca</taxon>
        <taxon>Eumalacostraca</taxon>
        <taxon>Eucarida</taxon>
        <taxon>Euphausiacea</taxon>
        <taxon>Euphausiidae</taxon>
        <taxon>Meganyctiphanes</taxon>
    </lineage>
</organism>
<dbReference type="GO" id="GO:0006412">
    <property type="term" value="P:translation"/>
    <property type="evidence" value="ECO:0007669"/>
    <property type="project" value="TreeGrafter"/>
</dbReference>
<dbReference type="SMART" id="SM00732">
    <property type="entry name" value="YqgFc"/>
    <property type="match status" value="1"/>
</dbReference>
<dbReference type="FunFam" id="3.30.420.140:FF:000001">
    <property type="entry name" value="RNA-binding transcriptional accessory protein"/>
    <property type="match status" value="1"/>
</dbReference>
<feature type="compositionally biased region" description="Low complexity" evidence="1">
    <location>
        <begin position="123"/>
        <end position="151"/>
    </location>
</feature>
<dbReference type="PROSITE" id="PS50126">
    <property type="entry name" value="S1"/>
    <property type="match status" value="1"/>
</dbReference>
<dbReference type="InterPro" id="IPR023319">
    <property type="entry name" value="Tex-like_HTH_dom_sf"/>
</dbReference>
<dbReference type="Gene3D" id="3.30.420.140">
    <property type="entry name" value="YqgF/RNase H-like domain"/>
    <property type="match status" value="1"/>
</dbReference>
<reference evidence="3 4" key="1">
    <citation type="submission" date="2024-05" db="EMBL/GenBank/DDBJ databases">
        <authorList>
            <person name="Wallberg A."/>
        </authorList>
    </citation>
    <scope>NUCLEOTIDE SEQUENCE [LARGE SCALE GENOMIC DNA]</scope>
</reference>
<dbReference type="InterPro" id="IPR003029">
    <property type="entry name" value="S1_domain"/>
</dbReference>
<dbReference type="SUPFAM" id="SSF158832">
    <property type="entry name" value="Tex N-terminal region-like"/>
    <property type="match status" value="1"/>
</dbReference>
<dbReference type="SMART" id="SM00316">
    <property type="entry name" value="S1"/>
    <property type="match status" value="1"/>
</dbReference>
<dbReference type="AlphaFoldDB" id="A0AAV2RK19"/>
<dbReference type="Gene3D" id="2.40.50.140">
    <property type="entry name" value="Nucleic acid-binding proteins"/>
    <property type="match status" value="1"/>
</dbReference>
<evidence type="ECO:0000256" key="1">
    <source>
        <dbReference type="SAM" id="MobiDB-lite"/>
    </source>
</evidence>
<dbReference type="InterPro" id="IPR050437">
    <property type="entry name" value="Ribos_protein_bS1-like"/>
</dbReference>
<gene>
    <name evidence="3" type="ORF">MNOR_LOCUS24673</name>
</gene>
<evidence type="ECO:0000313" key="3">
    <source>
        <dbReference type="EMBL" id="CAL4124636.1"/>
    </source>
</evidence>
<keyword evidence="4" id="KW-1185">Reference proteome</keyword>
<dbReference type="InterPro" id="IPR037027">
    <property type="entry name" value="YqgF/RNaseH-like_dom_sf"/>
</dbReference>
<dbReference type="InterPro" id="IPR032639">
    <property type="entry name" value="Tex_YqgF"/>
</dbReference>
<dbReference type="GO" id="GO:0003729">
    <property type="term" value="F:mRNA binding"/>
    <property type="evidence" value="ECO:0007669"/>
    <property type="project" value="TreeGrafter"/>
</dbReference>
<dbReference type="Pfam" id="PF12836">
    <property type="entry name" value="HHH_3"/>
    <property type="match status" value="1"/>
</dbReference>